<organism evidence="3 4">
    <name type="scientific">Limnospira fusiformis PMC 851.14</name>
    <dbReference type="NCBI Taxonomy" id="2219512"/>
    <lineage>
        <taxon>Bacteria</taxon>
        <taxon>Bacillati</taxon>
        <taxon>Cyanobacteriota</taxon>
        <taxon>Cyanophyceae</taxon>
        <taxon>Oscillatoriophycideae</taxon>
        <taxon>Oscillatoriales</taxon>
        <taxon>Sirenicapillariaceae</taxon>
        <taxon>Limnospira</taxon>
    </lineage>
</organism>
<accession>A0ABU9EH98</accession>
<protein>
    <submittedName>
        <fullName evidence="3">Beta-propeller fold lactonase family protein</fullName>
    </submittedName>
</protein>
<dbReference type="Gene3D" id="2.130.10.10">
    <property type="entry name" value="YVTN repeat-like/Quinoprotein amine dehydrogenase"/>
    <property type="match status" value="2"/>
</dbReference>
<keyword evidence="4" id="KW-1185">Reference proteome</keyword>
<dbReference type="RefSeq" id="WP_046321413.1">
    <property type="nucleotide sequence ID" value="NZ_JBBWYZ010000005.1"/>
</dbReference>
<dbReference type="InterPro" id="IPR048433">
    <property type="entry name" value="YNCE-like_beta-prop"/>
</dbReference>
<evidence type="ECO:0000313" key="4">
    <source>
        <dbReference type="Proteomes" id="UP001387447"/>
    </source>
</evidence>
<dbReference type="Proteomes" id="UP001387447">
    <property type="component" value="Unassembled WGS sequence"/>
</dbReference>
<feature type="domain" description="YNCE-like beta-propeller" evidence="2">
    <location>
        <begin position="252"/>
        <end position="401"/>
    </location>
</feature>
<dbReference type="SUPFAM" id="SSF51004">
    <property type="entry name" value="C-terminal (heme d1) domain of cytochrome cd1-nitrite reductase"/>
    <property type="match status" value="1"/>
</dbReference>
<dbReference type="InterPro" id="IPR011964">
    <property type="entry name" value="YVTN_b-propeller_repeat"/>
</dbReference>
<reference evidence="3 4" key="1">
    <citation type="journal article" date="2024" name="Front. Microbiol.">
        <title>Transcriptomic insights into the dominance of two phototrophs throughout the water column of a tropical hypersaline-alkaline crater lake (Dziani Dzaha, Mayotte).</title>
        <authorList>
            <person name="Duperron S."/>
            <person name="Halary S."/>
            <person name="Bouly J.-P."/>
            <person name="Roussel T."/>
            <person name="Hugoni M."/>
            <person name="Bruto M."/>
            <person name="Oger P."/>
            <person name="Duval C."/>
            <person name="Woo A."/>
            <person name="Jezequiel D."/>
            <person name="Ader M."/>
            <person name="Leboulanger C."/>
            <person name="Agogue H."/>
            <person name="Grossi V."/>
            <person name="Trousselier M."/>
            <person name="Bernard C."/>
        </authorList>
    </citation>
    <scope>NUCLEOTIDE SEQUENCE [LARGE SCALE GENOMIC DNA]</scope>
    <source>
        <strain evidence="3 4">PMC 851.14</strain>
    </source>
</reference>
<dbReference type="Pfam" id="PF21783">
    <property type="entry name" value="YNCE"/>
    <property type="match status" value="1"/>
</dbReference>
<dbReference type="InterPro" id="IPR015943">
    <property type="entry name" value="WD40/YVTN_repeat-like_dom_sf"/>
</dbReference>
<dbReference type="PANTHER" id="PTHR47197:SF3">
    <property type="entry name" value="DIHYDRO-HEME D1 DEHYDROGENASE"/>
    <property type="match status" value="1"/>
</dbReference>
<evidence type="ECO:0000313" key="3">
    <source>
        <dbReference type="EMBL" id="MEK9511311.1"/>
    </source>
</evidence>
<dbReference type="InterPro" id="IPR051200">
    <property type="entry name" value="Host-pathogen_enzymatic-act"/>
</dbReference>
<evidence type="ECO:0000256" key="1">
    <source>
        <dbReference type="ARBA" id="ARBA00022729"/>
    </source>
</evidence>
<name>A0ABU9EH98_LIMFS</name>
<dbReference type="EMBL" id="JBBWYZ010000005">
    <property type="protein sequence ID" value="MEK9511311.1"/>
    <property type="molecule type" value="Genomic_DNA"/>
</dbReference>
<dbReference type="InterPro" id="IPR011048">
    <property type="entry name" value="Haem_d1_sf"/>
</dbReference>
<sequence length="412" mass="46221">MNKLNKFHLMLMQKSGKTLIIASISLVVLTLTAIRLAVADSGSDIFKLGDRIDFLQQKLSNHNSLDNSESQETIAFLPPQPGQFEIIKTIKSDNLTPKSVVYADPGMFFVQNMMYEHSIAVYNRQFEQVKKIADHVNLYKFGHRDFTAEKYKGSPVEAAVSQDGKFAYISNYRMYGPEFNNPGHDTCLPSDQFDPSFIYRINTENLTIDNAIKVGSVPKFIAVSPNGKYVLVTNWCSGDVSVIDTDINQEIQRIFVGRFPRGIAISPNSETAYIAVMGTSDIAKIDLQDYSVNWMHNVGLYPRHLVLDSTGKYLYVTLNGDDHVAKIDTETGEIIRKIFTGAAPRSMVLSDDDQFLYVVNYYSHTVSKVQAEDMEIIDTITVGLNPIGITYDPKTRQVWVACYTGSLVVIQD</sequence>
<dbReference type="PANTHER" id="PTHR47197">
    <property type="entry name" value="PROTEIN NIRF"/>
    <property type="match status" value="1"/>
</dbReference>
<keyword evidence="1" id="KW-0732">Signal</keyword>
<dbReference type="Pfam" id="PF10282">
    <property type="entry name" value="Lactonase"/>
    <property type="match status" value="1"/>
</dbReference>
<evidence type="ECO:0000259" key="2">
    <source>
        <dbReference type="Pfam" id="PF21783"/>
    </source>
</evidence>
<dbReference type="InterPro" id="IPR019405">
    <property type="entry name" value="Lactonase_7-beta_prop"/>
</dbReference>
<gene>
    <name evidence="3" type="ORF">AAEJ74_06280</name>
</gene>
<comment type="caution">
    <text evidence="3">The sequence shown here is derived from an EMBL/GenBank/DDBJ whole genome shotgun (WGS) entry which is preliminary data.</text>
</comment>
<dbReference type="NCBIfam" id="TIGR02276">
    <property type="entry name" value="beta_rpt_yvtn"/>
    <property type="match status" value="1"/>
</dbReference>
<proteinExistence type="predicted"/>